<dbReference type="RefSeq" id="WP_238226243.1">
    <property type="nucleotide sequence ID" value="NZ_BAAADH010000078.1"/>
</dbReference>
<reference evidence="1" key="1">
    <citation type="journal article" date="2021" name="Front. Microbiol.">
        <title>Comprehensive Comparative Genomics and Phenotyping of Methylobacterium Species.</title>
        <authorList>
            <person name="Alessa O."/>
            <person name="Ogura Y."/>
            <person name="Fujitani Y."/>
            <person name="Takami H."/>
            <person name="Hayashi T."/>
            <person name="Sahin N."/>
            <person name="Tani A."/>
        </authorList>
    </citation>
    <scope>NUCLEOTIDE SEQUENCE</scope>
    <source>
        <strain evidence="1">NBRC 15686</strain>
    </source>
</reference>
<gene>
    <name evidence="1" type="ORF">LNAOJCKE_3709</name>
</gene>
<accession>A0ABQ4UGP1</accession>
<protein>
    <recommendedName>
        <fullName evidence="3">Lipoprotein</fullName>
    </recommendedName>
</protein>
<evidence type="ECO:0000313" key="2">
    <source>
        <dbReference type="Proteomes" id="UP001055039"/>
    </source>
</evidence>
<comment type="caution">
    <text evidence="1">The sequence shown here is derived from an EMBL/GenBank/DDBJ whole genome shotgun (WGS) entry which is preliminary data.</text>
</comment>
<dbReference type="Proteomes" id="UP001055039">
    <property type="component" value="Unassembled WGS sequence"/>
</dbReference>
<evidence type="ECO:0008006" key="3">
    <source>
        <dbReference type="Google" id="ProtNLM"/>
    </source>
</evidence>
<dbReference type="EMBL" id="BPRC01000014">
    <property type="protein sequence ID" value="GJE66490.1"/>
    <property type="molecule type" value="Genomic_DNA"/>
</dbReference>
<name>A0ABQ4UGP1_9HYPH</name>
<sequence length="264" mass="28858">MIAAIGLTLSACDEDGTRPAPDVHRLAANVHVSIAEHDLVLPFIALEEYAYRGPSFSLNPERDTQQASRAADTLLREAATPDHPRLFSSLAIVVRPYGLNDFDTRQITLCPLLTREWSRSVCDNPGAAVLQALPVNRFRLVDLREAQKHLNCVGEDRPRNPVPSTPRQATIVCRAKVYPAGENDFHTAAVRISGELGALWTVWGHGQFVETAEAMTKREGEAIVALVQHALGPAENFAALDSIMCRSRRPGPADSPRRADCPKG</sequence>
<reference evidence="1" key="2">
    <citation type="submission" date="2021-08" db="EMBL/GenBank/DDBJ databases">
        <authorList>
            <person name="Tani A."/>
            <person name="Ola A."/>
            <person name="Ogura Y."/>
            <person name="Katsura K."/>
            <person name="Hayashi T."/>
        </authorList>
    </citation>
    <scope>NUCLEOTIDE SEQUENCE</scope>
    <source>
        <strain evidence="1">NBRC 15686</strain>
    </source>
</reference>
<keyword evidence="2" id="KW-1185">Reference proteome</keyword>
<evidence type="ECO:0000313" key="1">
    <source>
        <dbReference type="EMBL" id="GJE66490.1"/>
    </source>
</evidence>
<proteinExistence type="predicted"/>
<organism evidence="1 2">
    <name type="scientific">Methylorubrum aminovorans</name>
    <dbReference type="NCBI Taxonomy" id="269069"/>
    <lineage>
        <taxon>Bacteria</taxon>
        <taxon>Pseudomonadati</taxon>
        <taxon>Pseudomonadota</taxon>
        <taxon>Alphaproteobacteria</taxon>
        <taxon>Hyphomicrobiales</taxon>
        <taxon>Methylobacteriaceae</taxon>
        <taxon>Methylorubrum</taxon>
    </lineage>
</organism>